<organism evidence="1 2">
    <name type="scientific">Arctium lappa</name>
    <name type="common">Greater burdock</name>
    <name type="synonym">Lappa major</name>
    <dbReference type="NCBI Taxonomy" id="4217"/>
    <lineage>
        <taxon>Eukaryota</taxon>
        <taxon>Viridiplantae</taxon>
        <taxon>Streptophyta</taxon>
        <taxon>Embryophyta</taxon>
        <taxon>Tracheophyta</taxon>
        <taxon>Spermatophyta</taxon>
        <taxon>Magnoliopsida</taxon>
        <taxon>eudicotyledons</taxon>
        <taxon>Gunneridae</taxon>
        <taxon>Pentapetalae</taxon>
        <taxon>asterids</taxon>
        <taxon>campanulids</taxon>
        <taxon>Asterales</taxon>
        <taxon>Asteraceae</taxon>
        <taxon>Carduoideae</taxon>
        <taxon>Cardueae</taxon>
        <taxon>Arctiinae</taxon>
        <taxon>Arctium</taxon>
    </lineage>
</organism>
<gene>
    <name evidence="1" type="ORF">L6452_41708</name>
</gene>
<comment type="caution">
    <text evidence="1">The sequence shown here is derived from an EMBL/GenBank/DDBJ whole genome shotgun (WGS) entry which is preliminary data.</text>
</comment>
<reference evidence="2" key="1">
    <citation type="journal article" date="2022" name="Mol. Ecol. Resour.">
        <title>The genomes of chicory, endive, great burdock and yacon provide insights into Asteraceae palaeo-polyploidization history and plant inulin production.</title>
        <authorList>
            <person name="Fan W."/>
            <person name="Wang S."/>
            <person name="Wang H."/>
            <person name="Wang A."/>
            <person name="Jiang F."/>
            <person name="Liu H."/>
            <person name="Zhao H."/>
            <person name="Xu D."/>
            <person name="Zhang Y."/>
        </authorList>
    </citation>
    <scope>NUCLEOTIDE SEQUENCE [LARGE SCALE GENOMIC DNA]</scope>
    <source>
        <strain evidence="2">cv. Niubang</strain>
    </source>
</reference>
<dbReference type="Proteomes" id="UP001055879">
    <property type="component" value="Linkage Group LG16"/>
</dbReference>
<reference evidence="1 2" key="2">
    <citation type="journal article" date="2022" name="Mol. Ecol. Resour.">
        <title>The genomes of chicory, endive, great burdock and yacon provide insights into Asteraceae paleo-polyploidization history and plant inulin production.</title>
        <authorList>
            <person name="Fan W."/>
            <person name="Wang S."/>
            <person name="Wang H."/>
            <person name="Wang A."/>
            <person name="Jiang F."/>
            <person name="Liu H."/>
            <person name="Zhao H."/>
            <person name="Xu D."/>
            <person name="Zhang Y."/>
        </authorList>
    </citation>
    <scope>NUCLEOTIDE SEQUENCE [LARGE SCALE GENOMIC DNA]</scope>
    <source>
        <strain evidence="2">cv. Niubang</strain>
    </source>
</reference>
<evidence type="ECO:0000313" key="1">
    <source>
        <dbReference type="EMBL" id="KAI3670090.1"/>
    </source>
</evidence>
<accession>A0ACB8XPZ2</accession>
<protein>
    <submittedName>
        <fullName evidence="1">Uncharacterized protein</fullName>
    </submittedName>
</protein>
<sequence>MYNIHFTVYKSASWDLELIIILKYYKMHHPQITTSVFVEVAPCKANTFSEAEDLSAQKKSFIYSGVHGNPRRCDRWKTNILKTFHGKNSKQKSTLMKNKVIKEDQAKKETRSGPESESSTKIKKAENNEAKETGSGSGPQSSSTTQFHQSSDDDQSKQTKNNEMKIKKPEKEEEENERPLPHQQVPQPDDFSTEALEQL</sequence>
<keyword evidence="2" id="KW-1185">Reference proteome</keyword>
<evidence type="ECO:0000313" key="2">
    <source>
        <dbReference type="Proteomes" id="UP001055879"/>
    </source>
</evidence>
<proteinExistence type="predicted"/>
<name>A0ACB8XPZ2_ARCLA</name>
<dbReference type="EMBL" id="CM042062">
    <property type="protein sequence ID" value="KAI3670090.1"/>
    <property type="molecule type" value="Genomic_DNA"/>
</dbReference>